<dbReference type="Proteomes" id="UP000663879">
    <property type="component" value="Unassembled WGS sequence"/>
</dbReference>
<comment type="caution">
    <text evidence="5">The sequence shown here is derived from an EMBL/GenBank/DDBJ whole genome shotgun (WGS) entry which is preliminary data.</text>
</comment>
<dbReference type="Gene3D" id="2.10.60.10">
    <property type="entry name" value="CD59"/>
    <property type="match status" value="1"/>
</dbReference>
<proteinExistence type="predicted"/>
<name>A0A813QTI5_9BILA</name>
<feature type="chain" id="PRO_5032456096" description="Snake toxin/toxin-like domain-containing protein" evidence="3">
    <location>
        <begin position="21"/>
        <end position="114"/>
    </location>
</feature>
<evidence type="ECO:0000313" key="5">
    <source>
        <dbReference type="EMBL" id="CAF0773014.1"/>
    </source>
</evidence>
<organism evidence="5 6">
    <name type="scientific">Brachionus calyciflorus</name>
    <dbReference type="NCBI Taxonomy" id="104777"/>
    <lineage>
        <taxon>Eukaryota</taxon>
        <taxon>Metazoa</taxon>
        <taxon>Spiralia</taxon>
        <taxon>Gnathifera</taxon>
        <taxon>Rotifera</taxon>
        <taxon>Eurotatoria</taxon>
        <taxon>Monogononta</taxon>
        <taxon>Pseudotrocha</taxon>
        <taxon>Ploima</taxon>
        <taxon>Brachionidae</taxon>
        <taxon>Brachionus</taxon>
    </lineage>
</organism>
<evidence type="ECO:0000256" key="2">
    <source>
        <dbReference type="SAM" id="Phobius"/>
    </source>
</evidence>
<dbReference type="AlphaFoldDB" id="A0A813QTI5"/>
<dbReference type="PANTHER" id="PTHR16983">
    <property type="entry name" value="UPAR/LY6 DOMAIN-CONTAINING PROTEIN"/>
    <property type="match status" value="1"/>
</dbReference>
<dbReference type="Pfam" id="PF00087">
    <property type="entry name" value="Toxin_TOLIP"/>
    <property type="match status" value="1"/>
</dbReference>
<accession>A0A813QTI5</accession>
<evidence type="ECO:0000259" key="4">
    <source>
        <dbReference type="Pfam" id="PF00087"/>
    </source>
</evidence>
<dbReference type="PANTHER" id="PTHR16983:SF10">
    <property type="entry name" value="PROTEIN QUIVER"/>
    <property type="match status" value="1"/>
</dbReference>
<dbReference type="SUPFAM" id="SSF57302">
    <property type="entry name" value="Snake toxin-like"/>
    <property type="match status" value="1"/>
</dbReference>
<protein>
    <recommendedName>
        <fullName evidence="4">Snake toxin/toxin-like domain-containing protein</fullName>
    </recommendedName>
</protein>
<feature type="transmembrane region" description="Helical" evidence="2">
    <location>
        <begin position="95"/>
        <end position="112"/>
    </location>
</feature>
<feature type="domain" description="Snake toxin/toxin-like" evidence="4">
    <location>
        <begin position="21"/>
        <end position="90"/>
    </location>
</feature>
<dbReference type="EMBL" id="CAJNOC010000531">
    <property type="protein sequence ID" value="CAF0773014.1"/>
    <property type="molecule type" value="Genomic_DNA"/>
</dbReference>
<reference evidence="5" key="1">
    <citation type="submission" date="2021-02" db="EMBL/GenBank/DDBJ databases">
        <authorList>
            <person name="Nowell W R."/>
        </authorList>
    </citation>
    <scope>NUCLEOTIDE SEQUENCE</scope>
    <source>
        <strain evidence="5">Ploen Becks lab</strain>
    </source>
</reference>
<sequence length="114" mass="12005">MKSSIIISVLVLSLFQDSKALICYSCSDCSNSLGTEKNCTDSETSCSKVKGSLLGITTIAKDCSSNCIQGGGSFFGVSGEVFCCNTDLCNYSSKVASGTLILILSVISFYLLKH</sequence>
<keyword evidence="1 3" id="KW-0732">Signal</keyword>
<evidence type="ECO:0000313" key="6">
    <source>
        <dbReference type="Proteomes" id="UP000663879"/>
    </source>
</evidence>
<evidence type="ECO:0000256" key="1">
    <source>
        <dbReference type="ARBA" id="ARBA00022729"/>
    </source>
</evidence>
<gene>
    <name evidence="5" type="ORF">OXX778_LOCUS5055</name>
</gene>
<dbReference type="OrthoDB" id="6357948at2759"/>
<evidence type="ECO:0000256" key="3">
    <source>
        <dbReference type="SAM" id="SignalP"/>
    </source>
</evidence>
<keyword evidence="2" id="KW-0812">Transmembrane</keyword>
<dbReference type="InterPro" id="IPR051110">
    <property type="entry name" value="Ly-6/neurotoxin-like_GPI-ap"/>
</dbReference>
<feature type="signal peptide" evidence="3">
    <location>
        <begin position="1"/>
        <end position="20"/>
    </location>
</feature>
<dbReference type="InterPro" id="IPR045860">
    <property type="entry name" value="Snake_toxin-like_sf"/>
</dbReference>
<keyword evidence="2" id="KW-0472">Membrane</keyword>
<keyword evidence="2" id="KW-1133">Transmembrane helix</keyword>
<keyword evidence="6" id="KW-1185">Reference proteome</keyword>
<dbReference type="InterPro" id="IPR035076">
    <property type="entry name" value="Toxin/TOLIP"/>
</dbReference>